<gene>
    <name evidence="3" type="ORF">LQ327_10225</name>
</gene>
<keyword evidence="4" id="KW-1185">Reference proteome</keyword>
<sequence>MRMAWITRRGARGDAGAPPRESLRERSARARRRVLHPSRHDLVAVIAGLLVAAFLGGGLAQVKVETGVDSFLPSNDPSLAQLNELGRSFGGDPIVVLLQNPQPRAMLQTNQLPGVLDLEKQLGNEPDTAALYGPVGTLNNIAGQAQLVVAELLGRRDGLVNAARQDAQKRGAAPADVDAAGARAQAEFDNRYAPSIIQALPTGLPTLKNPRFVENVVFDSTGEVKARWHYVIPNANSLAILVRPRAGLDQAGTQRLVDNVTQAAHSAALPPGTTVTVSGVPTIVAGLGQSVDTQIPIIGVIAVAAIGLALFLVPWTRRRRRLLPLAVTLLATGMTVAGLGWIGHPLSLGVLAFLPVLLGLGSYYPTYFAQRARSRVVFVVAAGSACSFATLALTPLAFVRDLGITLAVGIAFAVGLGALLVRRGADAPTVPEPRPAERPQRTLFPAATRRVRLGVGAGVLALALAGWALLATMPLQTNIQDLARGLPAMADADHVQDVIGTNGELNVVLRANAPAPGAPPADVRSPQAWQWMQNANQRIVVNHGDAMNPVLSLPGLLDFLGNNPTADQIQAGMRLMPESLTSSVVRGDGQVANMSYGVSLNDLGELAAVTGQVQAELPPPPPGMTAELTGLPMVAVRGYQVVSSDRYLASVAGVVAAGLVLALGLRRRVDALRAVVAAVIATGGSLVLLWATGTALSPLTVALGSLTAAVGCEFTVMVSQSVRQADRSLRRAVALAAGTSAIGYAVLAVSPLALMREFGLLLAASVGLSYVAALFVVWVWPPATPAPAVPEAPEPAPRAPVTMGVS</sequence>
<dbReference type="PANTHER" id="PTHR33406:SF13">
    <property type="entry name" value="MEMBRANE PROTEIN YDFJ"/>
    <property type="match status" value="1"/>
</dbReference>
<feature type="transmembrane region" description="Helical" evidence="2">
    <location>
        <begin position="404"/>
        <end position="421"/>
    </location>
</feature>
<feature type="transmembrane region" description="Helical" evidence="2">
    <location>
        <begin position="760"/>
        <end position="780"/>
    </location>
</feature>
<feature type="transmembrane region" description="Helical" evidence="2">
    <location>
        <begin position="376"/>
        <end position="398"/>
    </location>
</feature>
<accession>A0ABS8P6U4</accession>
<keyword evidence="2" id="KW-0812">Transmembrane</keyword>
<evidence type="ECO:0000313" key="3">
    <source>
        <dbReference type="EMBL" id="MCD2193753.1"/>
    </source>
</evidence>
<comment type="caution">
    <text evidence="3">The sequence shown here is derived from an EMBL/GenBank/DDBJ whole genome shotgun (WGS) entry which is preliminary data.</text>
</comment>
<evidence type="ECO:0000256" key="2">
    <source>
        <dbReference type="SAM" id="Phobius"/>
    </source>
</evidence>
<feature type="transmembrane region" description="Helical" evidence="2">
    <location>
        <begin position="647"/>
        <end position="665"/>
    </location>
</feature>
<keyword evidence="2" id="KW-1133">Transmembrane helix</keyword>
<evidence type="ECO:0000256" key="1">
    <source>
        <dbReference type="SAM" id="MobiDB-lite"/>
    </source>
</evidence>
<evidence type="ECO:0000313" key="4">
    <source>
        <dbReference type="Proteomes" id="UP001199469"/>
    </source>
</evidence>
<name>A0ABS8P6U4_9PSEU</name>
<proteinExistence type="predicted"/>
<dbReference type="EMBL" id="JAJNDB010000001">
    <property type="protein sequence ID" value="MCD2193753.1"/>
    <property type="molecule type" value="Genomic_DNA"/>
</dbReference>
<dbReference type="Proteomes" id="UP001199469">
    <property type="component" value="Unassembled WGS sequence"/>
</dbReference>
<organism evidence="3 4">
    <name type="scientific">Actinomycetospora endophytica</name>
    <dbReference type="NCBI Taxonomy" id="2291215"/>
    <lineage>
        <taxon>Bacteria</taxon>
        <taxon>Bacillati</taxon>
        <taxon>Actinomycetota</taxon>
        <taxon>Actinomycetes</taxon>
        <taxon>Pseudonocardiales</taxon>
        <taxon>Pseudonocardiaceae</taxon>
        <taxon>Actinomycetospora</taxon>
    </lineage>
</organism>
<protein>
    <submittedName>
        <fullName evidence="3">RND transporter</fullName>
    </submittedName>
</protein>
<dbReference type="InterPro" id="IPR050545">
    <property type="entry name" value="Mycobact_MmpL"/>
</dbReference>
<feature type="transmembrane region" description="Helical" evidence="2">
    <location>
        <begin position="732"/>
        <end position="754"/>
    </location>
</feature>
<dbReference type="SUPFAM" id="SSF82866">
    <property type="entry name" value="Multidrug efflux transporter AcrB transmembrane domain"/>
    <property type="match status" value="2"/>
</dbReference>
<feature type="transmembrane region" description="Helical" evidence="2">
    <location>
        <begin position="699"/>
        <end position="720"/>
    </location>
</feature>
<dbReference type="Gene3D" id="1.20.1640.10">
    <property type="entry name" value="Multidrug efflux transporter AcrB transmembrane domain"/>
    <property type="match status" value="1"/>
</dbReference>
<feature type="transmembrane region" description="Helical" evidence="2">
    <location>
        <begin position="295"/>
        <end position="315"/>
    </location>
</feature>
<feature type="transmembrane region" description="Helical" evidence="2">
    <location>
        <begin position="672"/>
        <end position="693"/>
    </location>
</feature>
<keyword evidence="2" id="KW-0472">Membrane</keyword>
<feature type="region of interest" description="Disordered" evidence="1">
    <location>
        <begin position="1"/>
        <end position="26"/>
    </location>
</feature>
<feature type="transmembrane region" description="Helical" evidence="2">
    <location>
        <begin position="348"/>
        <end position="364"/>
    </location>
</feature>
<feature type="transmembrane region" description="Helical" evidence="2">
    <location>
        <begin position="322"/>
        <end position="342"/>
    </location>
</feature>
<reference evidence="3 4" key="1">
    <citation type="submission" date="2021-11" db="EMBL/GenBank/DDBJ databases">
        <title>Draft genome sequence of Actinomycetospora sp. SF1 isolated from the rhizosphere soil.</title>
        <authorList>
            <person name="Duangmal K."/>
            <person name="Chantavorakit T."/>
        </authorList>
    </citation>
    <scope>NUCLEOTIDE SEQUENCE [LARGE SCALE GENOMIC DNA]</scope>
    <source>
        <strain evidence="3 4">TBRC 5722</strain>
    </source>
</reference>
<dbReference type="PANTHER" id="PTHR33406">
    <property type="entry name" value="MEMBRANE PROTEIN MJ1562-RELATED"/>
    <property type="match status" value="1"/>
</dbReference>
<feature type="transmembrane region" description="Helical" evidence="2">
    <location>
        <begin position="451"/>
        <end position="470"/>
    </location>
</feature>
<dbReference type="RefSeq" id="WP_230732473.1">
    <property type="nucleotide sequence ID" value="NZ_JAJNDB010000001.1"/>
</dbReference>